<protein>
    <submittedName>
        <fullName evidence="4">Pimeloyl-ACP methyl ester carboxylesterase</fullName>
    </submittedName>
</protein>
<dbReference type="InterPro" id="IPR000073">
    <property type="entry name" value="AB_hydrolase_1"/>
</dbReference>
<reference evidence="5" key="1">
    <citation type="submission" date="2016-11" db="EMBL/GenBank/DDBJ databases">
        <authorList>
            <person name="Varghese N."/>
            <person name="Submissions S."/>
        </authorList>
    </citation>
    <scope>NUCLEOTIDE SEQUENCE [LARGE SCALE GENOMIC DNA]</scope>
    <source>
        <strain evidence="5">DSM 22623</strain>
    </source>
</reference>
<evidence type="ECO:0000259" key="3">
    <source>
        <dbReference type="Pfam" id="PF00561"/>
    </source>
</evidence>
<dbReference type="EMBL" id="FQYP01000001">
    <property type="protein sequence ID" value="SHI39238.1"/>
    <property type="molecule type" value="Genomic_DNA"/>
</dbReference>
<comment type="similarity">
    <text evidence="1">Belongs to the AB hydrolase superfamily.</text>
</comment>
<gene>
    <name evidence="4" type="ORF">SAMN04488508_101443</name>
</gene>
<evidence type="ECO:0000256" key="1">
    <source>
        <dbReference type="ARBA" id="ARBA00008645"/>
    </source>
</evidence>
<accession>A0A1M6ASD2</accession>
<dbReference type="PANTHER" id="PTHR43798">
    <property type="entry name" value="MONOACYLGLYCEROL LIPASE"/>
    <property type="match status" value="1"/>
</dbReference>
<dbReference type="AlphaFoldDB" id="A0A1M6ASD2"/>
<dbReference type="InterPro" id="IPR029058">
    <property type="entry name" value="AB_hydrolase_fold"/>
</dbReference>
<dbReference type="OrthoDB" id="9780932at2"/>
<proteinExistence type="inferred from homology"/>
<dbReference type="GO" id="GO:0016787">
    <property type="term" value="F:hydrolase activity"/>
    <property type="evidence" value="ECO:0007669"/>
    <property type="project" value="UniProtKB-KW"/>
</dbReference>
<evidence type="ECO:0000313" key="4">
    <source>
        <dbReference type="EMBL" id="SHI39238.1"/>
    </source>
</evidence>
<dbReference type="PANTHER" id="PTHR43798:SF14">
    <property type="entry name" value="SERINE HYDROLASE-LIKE PROTEIN DDB_G0286239"/>
    <property type="match status" value="1"/>
</dbReference>
<dbReference type="InterPro" id="IPR050266">
    <property type="entry name" value="AB_hydrolase_sf"/>
</dbReference>
<sequence length="298" mass="33575">MDIEYEVDGLVLRAKTWGDKKGYPVLGLHGWLDNACTFDRIAPLLSPDIYFIAIDLAGHGLSDHRDANSSYYLWDYAADILKVLDALGYKKISVIAHSMGTGIACILASAIPNVVEKMVFIDGLGPPFVAQKEEEVVVNFYRAIRQLRMAKKTKFFGFSSPETAQFSSVAAAIEERVDNPIGKISNNAVVNLLNRALIKLPNGYRWSHDPRIVLPERYRITESQAQAFIQAITCQTQIILGKQGLFSKGMFKARLSKFQQSKIHWMEGGHHLHLEEPHDKIALLINEFLQKEINNENY</sequence>
<name>A0A1M6ASD2_9FLAO</name>
<keyword evidence="5" id="KW-1185">Reference proteome</keyword>
<organism evidence="4 5">
    <name type="scientific">Aquimarina spongiae</name>
    <dbReference type="NCBI Taxonomy" id="570521"/>
    <lineage>
        <taxon>Bacteria</taxon>
        <taxon>Pseudomonadati</taxon>
        <taxon>Bacteroidota</taxon>
        <taxon>Flavobacteriia</taxon>
        <taxon>Flavobacteriales</taxon>
        <taxon>Flavobacteriaceae</taxon>
        <taxon>Aquimarina</taxon>
    </lineage>
</organism>
<dbReference type="Pfam" id="PF00561">
    <property type="entry name" value="Abhydrolase_1"/>
    <property type="match status" value="1"/>
</dbReference>
<dbReference type="Proteomes" id="UP000184432">
    <property type="component" value="Unassembled WGS sequence"/>
</dbReference>
<dbReference type="Gene3D" id="3.40.50.1820">
    <property type="entry name" value="alpha/beta hydrolase"/>
    <property type="match status" value="1"/>
</dbReference>
<evidence type="ECO:0000256" key="2">
    <source>
        <dbReference type="ARBA" id="ARBA00022801"/>
    </source>
</evidence>
<dbReference type="GO" id="GO:0016020">
    <property type="term" value="C:membrane"/>
    <property type="evidence" value="ECO:0007669"/>
    <property type="project" value="TreeGrafter"/>
</dbReference>
<dbReference type="RefSeq" id="WP_073313313.1">
    <property type="nucleotide sequence ID" value="NZ_FQYP01000001.1"/>
</dbReference>
<dbReference type="STRING" id="570521.SAMN04488508_101443"/>
<keyword evidence="2" id="KW-0378">Hydrolase</keyword>
<dbReference type="SUPFAM" id="SSF53474">
    <property type="entry name" value="alpha/beta-Hydrolases"/>
    <property type="match status" value="1"/>
</dbReference>
<evidence type="ECO:0000313" key="5">
    <source>
        <dbReference type="Proteomes" id="UP000184432"/>
    </source>
</evidence>
<feature type="domain" description="AB hydrolase-1" evidence="3">
    <location>
        <begin position="23"/>
        <end position="151"/>
    </location>
</feature>